<dbReference type="GO" id="GO:0003700">
    <property type="term" value="F:DNA-binding transcription factor activity"/>
    <property type="evidence" value="ECO:0007669"/>
    <property type="project" value="InterPro"/>
</dbReference>
<feature type="region of interest" description="Disordered" evidence="4">
    <location>
        <begin position="1"/>
        <end position="44"/>
    </location>
</feature>
<dbReference type="Proteomes" id="UP000823922">
    <property type="component" value="Unassembled WGS sequence"/>
</dbReference>
<evidence type="ECO:0000256" key="1">
    <source>
        <dbReference type="ARBA" id="ARBA00023015"/>
    </source>
</evidence>
<keyword evidence="3" id="KW-0804">Transcription</keyword>
<name>A0A9D2TSU2_9FIRM</name>
<feature type="non-terminal residue" evidence="6">
    <location>
        <position position="1"/>
    </location>
</feature>
<evidence type="ECO:0000313" key="6">
    <source>
        <dbReference type="EMBL" id="HJC88228.1"/>
    </source>
</evidence>
<feature type="compositionally biased region" description="Low complexity" evidence="4">
    <location>
        <begin position="8"/>
        <end position="21"/>
    </location>
</feature>
<keyword evidence="2" id="KW-0238">DNA-binding</keyword>
<dbReference type="AlphaFoldDB" id="A0A9D2TSU2"/>
<gene>
    <name evidence="6" type="ORF">H9926_09455</name>
</gene>
<dbReference type="InterPro" id="IPR018060">
    <property type="entry name" value="HTH_AraC"/>
</dbReference>
<dbReference type="PANTHER" id="PTHR43280:SF2">
    <property type="entry name" value="HTH-TYPE TRANSCRIPTIONAL REGULATOR EXSA"/>
    <property type="match status" value="1"/>
</dbReference>
<feature type="domain" description="HTH araC/xylS-type" evidence="5">
    <location>
        <begin position="52"/>
        <end position="149"/>
    </location>
</feature>
<reference evidence="6" key="2">
    <citation type="submission" date="2021-04" db="EMBL/GenBank/DDBJ databases">
        <authorList>
            <person name="Gilroy R."/>
        </authorList>
    </citation>
    <scope>NUCLEOTIDE SEQUENCE</scope>
    <source>
        <strain evidence="6">ChiBcec1-1630</strain>
    </source>
</reference>
<evidence type="ECO:0000256" key="4">
    <source>
        <dbReference type="SAM" id="MobiDB-lite"/>
    </source>
</evidence>
<evidence type="ECO:0000313" key="7">
    <source>
        <dbReference type="Proteomes" id="UP000823922"/>
    </source>
</evidence>
<evidence type="ECO:0000256" key="3">
    <source>
        <dbReference type="ARBA" id="ARBA00023163"/>
    </source>
</evidence>
<keyword evidence="1" id="KW-0805">Transcription regulation</keyword>
<protein>
    <submittedName>
        <fullName evidence="6">AraC family transcriptional regulator</fullName>
    </submittedName>
</protein>
<dbReference type="InterPro" id="IPR009057">
    <property type="entry name" value="Homeodomain-like_sf"/>
</dbReference>
<dbReference type="Pfam" id="PF12833">
    <property type="entry name" value="HTH_18"/>
    <property type="match status" value="1"/>
</dbReference>
<dbReference type="SMART" id="SM00342">
    <property type="entry name" value="HTH_ARAC"/>
    <property type="match status" value="1"/>
</dbReference>
<dbReference type="SUPFAM" id="SSF46689">
    <property type="entry name" value="Homeodomain-like"/>
    <property type="match status" value="2"/>
</dbReference>
<reference evidence="6" key="1">
    <citation type="journal article" date="2021" name="PeerJ">
        <title>Extensive microbial diversity within the chicken gut microbiome revealed by metagenomics and culture.</title>
        <authorList>
            <person name="Gilroy R."/>
            <person name="Ravi A."/>
            <person name="Getino M."/>
            <person name="Pursley I."/>
            <person name="Horton D.L."/>
            <person name="Alikhan N.F."/>
            <person name="Baker D."/>
            <person name="Gharbi K."/>
            <person name="Hall N."/>
            <person name="Watson M."/>
            <person name="Adriaenssens E.M."/>
            <person name="Foster-Nyarko E."/>
            <person name="Jarju S."/>
            <person name="Secka A."/>
            <person name="Antonio M."/>
            <person name="Oren A."/>
            <person name="Chaudhuri R.R."/>
            <person name="La Ragione R."/>
            <person name="Hildebrand F."/>
            <person name="Pallen M.J."/>
        </authorList>
    </citation>
    <scope>NUCLEOTIDE SEQUENCE</scope>
    <source>
        <strain evidence="6">ChiBcec1-1630</strain>
    </source>
</reference>
<organism evidence="6 7">
    <name type="scientific">Candidatus Eisenbergiella intestinigallinarum</name>
    <dbReference type="NCBI Taxonomy" id="2838549"/>
    <lineage>
        <taxon>Bacteria</taxon>
        <taxon>Bacillati</taxon>
        <taxon>Bacillota</taxon>
        <taxon>Clostridia</taxon>
        <taxon>Lachnospirales</taxon>
        <taxon>Lachnospiraceae</taxon>
        <taxon>Eisenbergiella</taxon>
    </lineage>
</organism>
<dbReference type="PANTHER" id="PTHR43280">
    <property type="entry name" value="ARAC-FAMILY TRANSCRIPTIONAL REGULATOR"/>
    <property type="match status" value="1"/>
</dbReference>
<evidence type="ECO:0000259" key="5">
    <source>
        <dbReference type="PROSITE" id="PS01124"/>
    </source>
</evidence>
<dbReference type="PROSITE" id="PS01124">
    <property type="entry name" value="HTH_ARAC_FAMILY_2"/>
    <property type="match status" value="1"/>
</dbReference>
<sequence>RKKAPGRSGSMKGSAKSSGSALRDFGMNPTDPAEASADTPQNTLADKTANVQQVKEYLDENFREKITLDDLAARFFINKYYLLTLFKDRYGVTVNAYLNQMRVTWVKQQLRFTDRTAESLAAELQIEPAYLSRLFKKVEGVSPSEFRKSWKGDG</sequence>
<comment type="caution">
    <text evidence="6">The sequence shown here is derived from an EMBL/GenBank/DDBJ whole genome shotgun (WGS) entry which is preliminary data.</text>
</comment>
<accession>A0A9D2TSU2</accession>
<proteinExistence type="predicted"/>
<dbReference type="Gene3D" id="1.10.10.60">
    <property type="entry name" value="Homeodomain-like"/>
    <property type="match status" value="2"/>
</dbReference>
<dbReference type="EMBL" id="DWVS01000238">
    <property type="protein sequence ID" value="HJC88228.1"/>
    <property type="molecule type" value="Genomic_DNA"/>
</dbReference>
<dbReference type="GO" id="GO:0043565">
    <property type="term" value="F:sequence-specific DNA binding"/>
    <property type="evidence" value="ECO:0007669"/>
    <property type="project" value="InterPro"/>
</dbReference>
<evidence type="ECO:0000256" key="2">
    <source>
        <dbReference type="ARBA" id="ARBA00023125"/>
    </source>
</evidence>